<evidence type="ECO:0000313" key="3">
    <source>
        <dbReference type="Proteomes" id="UP001465976"/>
    </source>
</evidence>
<dbReference type="CDD" id="cd03784">
    <property type="entry name" value="GT1_Gtf-like"/>
    <property type="match status" value="1"/>
</dbReference>
<evidence type="ECO:0000313" key="2">
    <source>
        <dbReference type="EMBL" id="KAL0570334.1"/>
    </source>
</evidence>
<gene>
    <name evidence="2" type="ORF">V5O48_011631</name>
</gene>
<dbReference type="Proteomes" id="UP001465976">
    <property type="component" value="Unassembled WGS sequence"/>
</dbReference>
<reference evidence="2 3" key="1">
    <citation type="submission" date="2024-02" db="EMBL/GenBank/DDBJ databases">
        <title>A draft genome for the cacao thread blight pathogen Marasmius crinis-equi.</title>
        <authorList>
            <person name="Cohen S.P."/>
            <person name="Baruah I.K."/>
            <person name="Amoako-Attah I."/>
            <person name="Bukari Y."/>
            <person name="Meinhardt L.W."/>
            <person name="Bailey B.A."/>
        </authorList>
    </citation>
    <scope>NUCLEOTIDE SEQUENCE [LARGE SCALE GENOMIC DNA]</scope>
    <source>
        <strain evidence="2 3">GH-76</strain>
    </source>
</reference>
<evidence type="ECO:0000256" key="1">
    <source>
        <dbReference type="ARBA" id="ARBA00022679"/>
    </source>
</evidence>
<keyword evidence="3" id="KW-1185">Reference proteome</keyword>
<dbReference type="Pfam" id="PF00201">
    <property type="entry name" value="UDPGT"/>
    <property type="match status" value="1"/>
</dbReference>
<dbReference type="PANTHER" id="PTHR48045:SF34">
    <property type="entry name" value="ISOFLAVONE 7-O-GLUCOSYLTRANSFERASE 1-LIKE"/>
    <property type="match status" value="1"/>
</dbReference>
<dbReference type="Gene3D" id="3.40.50.2000">
    <property type="entry name" value="Glycogen Phosphorylase B"/>
    <property type="match status" value="2"/>
</dbReference>
<dbReference type="SUPFAM" id="SSF53756">
    <property type="entry name" value="UDP-Glycosyltransferase/glycogen phosphorylase"/>
    <property type="match status" value="1"/>
</dbReference>
<evidence type="ECO:0008006" key="4">
    <source>
        <dbReference type="Google" id="ProtNLM"/>
    </source>
</evidence>
<organism evidence="2 3">
    <name type="scientific">Marasmius crinis-equi</name>
    <dbReference type="NCBI Taxonomy" id="585013"/>
    <lineage>
        <taxon>Eukaryota</taxon>
        <taxon>Fungi</taxon>
        <taxon>Dikarya</taxon>
        <taxon>Basidiomycota</taxon>
        <taxon>Agaricomycotina</taxon>
        <taxon>Agaricomycetes</taxon>
        <taxon>Agaricomycetidae</taxon>
        <taxon>Agaricales</taxon>
        <taxon>Marasmiineae</taxon>
        <taxon>Marasmiaceae</taxon>
        <taxon>Marasmius</taxon>
    </lineage>
</organism>
<proteinExistence type="predicted"/>
<protein>
    <recommendedName>
        <fullName evidence="4">UDP-Glycosyltransferase/glycogen phosphorylase</fullName>
    </recommendedName>
</protein>
<dbReference type="PANTHER" id="PTHR48045">
    <property type="entry name" value="UDP-GLYCOSYLTRANSFERASE 72B1"/>
    <property type="match status" value="1"/>
</dbReference>
<name>A0ABR3F5G6_9AGAR</name>
<dbReference type="EMBL" id="JBAHYK010000954">
    <property type="protein sequence ID" value="KAL0570334.1"/>
    <property type="molecule type" value="Genomic_DNA"/>
</dbReference>
<accession>A0ABR3F5G6</accession>
<keyword evidence="1" id="KW-0808">Transferase</keyword>
<dbReference type="InterPro" id="IPR002213">
    <property type="entry name" value="UDP_glucos_trans"/>
</dbReference>
<sequence>MVHILLHAVPSWGHTKPLISFMILLAESGEDVVVTFFTGLLYTQIMGELEKIPKERFNKVESRVNVIDLTGPSNNYFDVPQFAVAFRELHGGSGEVTCASSKKVFKNLPRPDLVILDPIAGYAVEAIRELATPKEIPIWSWMTSSLGFTVRSWGPKYLDGQGDEWKKLLEVEDTKERTARAVEIFSKIDDTIVSLPGYPPMHQYEFFPQEQRAPVELAVPLYLAGYKYLHQTEGYISVTTSVLEDDTTKRWKEYMEGLGKEFYEIGFIAATAETPKKDGDSDVTEFLDKVHREHGEKSLIYISFGSTWWPGNPEKLYVVIDELIKSNTPFLIANPKSFFEFGGLPENVVKAIEGCGFGLATKWAPQDAILQHPATGWFLSHGGWNSLQESLRYRIPMIFWPVSGDQPLNAALLSVKFKAAFELISVRGGEGAKTPARLTSGQADPEFTVDAVREEFRGVLRNMKGKEGEAIREKFGKLGAEIGRLWDEEGQSRKEFELFMRNHVTRS</sequence>
<comment type="caution">
    <text evidence="2">The sequence shown here is derived from an EMBL/GenBank/DDBJ whole genome shotgun (WGS) entry which is preliminary data.</text>
</comment>